<evidence type="ECO:0000256" key="2">
    <source>
        <dbReference type="ARBA" id="ARBA00022771"/>
    </source>
</evidence>
<protein>
    <recommendedName>
        <fullName evidence="4">3CxxC-type domain-containing protein</fullName>
    </recommendedName>
</protein>
<dbReference type="STRING" id="1073090.A0A1L9SX88"/>
<reference evidence="6" key="1">
    <citation type="journal article" date="2017" name="Genome Biol.">
        <title>Comparative genomics reveals high biological diversity and specific adaptations in the industrially and medically important fungal genus Aspergillus.</title>
        <authorList>
            <person name="de Vries R.P."/>
            <person name="Riley R."/>
            <person name="Wiebenga A."/>
            <person name="Aguilar-Osorio G."/>
            <person name="Amillis S."/>
            <person name="Uchima C.A."/>
            <person name="Anderluh G."/>
            <person name="Asadollahi M."/>
            <person name="Askin M."/>
            <person name="Barry K."/>
            <person name="Battaglia E."/>
            <person name="Bayram O."/>
            <person name="Benocci T."/>
            <person name="Braus-Stromeyer S.A."/>
            <person name="Caldana C."/>
            <person name="Canovas D."/>
            <person name="Cerqueira G.C."/>
            <person name="Chen F."/>
            <person name="Chen W."/>
            <person name="Choi C."/>
            <person name="Clum A."/>
            <person name="Dos Santos R.A."/>
            <person name="Damasio A.R."/>
            <person name="Diallinas G."/>
            <person name="Emri T."/>
            <person name="Fekete E."/>
            <person name="Flipphi M."/>
            <person name="Freyberg S."/>
            <person name="Gallo A."/>
            <person name="Gournas C."/>
            <person name="Habgood R."/>
            <person name="Hainaut M."/>
            <person name="Harispe M.L."/>
            <person name="Henrissat B."/>
            <person name="Hilden K.S."/>
            <person name="Hope R."/>
            <person name="Hossain A."/>
            <person name="Karabika E."/>
            <person name="Karaffa L."/>
            <person name="Karanyi Z."/>
            <person name="Krasevec N."/>
            <person name="Kuo A."/>
            <person name="Kusch H."/>
            <person name="LaButti K."/>
            <person name="Lagendijk E.L."/>
            <person name="Lapidus A."/>
            <person name="Levasseur A."/>
            <person name="Lindquist E."/>
            <person name="Lipzen A."/>
            <person name="Logrieco A.F."/>
            <person name="MacCabe A."/>
            <person name="Maekelae M.R."/>
            <person name="Malavazi I."/>
            <person name="Melin P."/>
            <person name="Meyer V."/>
            <person name="Mielnichuk N."/>
            <person name="Miskei M."/>
            <person name="Molnar A.P."/>
            <person name="Mule G."/>
            <person name="Ngan C.Y."/>
            <person name="Orejas M."/>
            <person name="Orosz E."/>
            <person name="Ouedraogo J.P."/>
            <person name="Overkamp K.M."/>
            <person name="Park H.-S."/>
            <person name="Perrone G."/>
            <person name="Piumi F."/>
            <person name="Punt P.J."/>
            <person name="Ram A.F."/>
            <person name="Ramon A."/>
            <person name="Rauscher S."/>
            <person name="Record E."/>
            <person name="Riano-Pachon D.M."/>
            <person name="Robert V."/>
            <person name="Roehrig J."/>
            <person name="Ruller R."/>
            <person name="Salamov A."/>
            <person name="Salih N.S."/>
            <person name="Samson R.A."/>
            <person name="Sandor E."/>
            <person name="Sanguinetti M."/>
            <person name="Schuetze T."/>
            <person name="Sepcic K."/>
            <person name="Shelest E."/>
            <person name="Sherlock G."/>
            <person name="Sophianopoulou V."/>
            <person name="Squina F.M."/>
            <person name="Sun H."/>
            <person name="Susca A."/>
            <person name="Todd R.B."/>
            <person name="Tsang A."/>
            <person name="Unkles S.E."/>
            <person name="van de Wiele N."/>
            <person name="van Rossen-Uffink D."/>
            <person name="Oliveira J.V."/>
            <person name="Vesth T.C."/>
            <person name="Visser J."/>
            <person name="Yu J.-H."/>
            <person name="Zhou M."/>
            <person name="Andersen M.R."/>
            <person name="Archer D.B."/>
            <person name="Baker S.E."/>
            <person name="Benoit I."/>
            <person name="Brakhage A.A."/>
            <person name="Braus G.H."/>
            <person name="Fischer R."/>
            <person name="Frisvad J.C."/>
            <person name="Goldman G.H."/>
            <person name="Houbraken J."/>
            <person name="Oakley B."/>
            <person name="Pocsi I."/>
            <person name="Scazzocchio C."/>
            <person name="Seiboth B."/>
            <person name="vanKuyk P.A."/>
            <person name="Wortman J."/>
            <person name="Dyer P.S."/>
            <person name="Grigoriev I.V."/>
        </authorList>
    </citation>
    <scope>NUCLEOTIDE SEQUENCE [LARGE SCALE GENOMIC DNA]</scope>
    <source>
        <strain evidence="6">CBS 506.65</strain>
    </source>
</reference>
<keyword evidence="1" id="KW-0479">Metal-binding</keyword>
<evidence type="ECO:0000256" key="1">
    <source>
        <dbReference type="ARBA" id="ARBA00022723"/>
    </source>
</evidence>
<dbReference type="GeneID" id="34614709"/>
<dbReference type="OrthoDB" id="8121437at2759"/>
<proteinExistence type="predicted"/>
<dbReference type="EMBL" id="KV878336">
    <property type="protein sequence ID" value="OJJ51812.1"/>
    <property type="molecule type" value="Genomic_DNA"/>
</dbReference>
<name>A0A1L9SX88_9EURO</name>
<evidence type="ECO:0000313" key="5">
    <source>
        <dbReference type="EMBL" id="OJJ51812.1"/>
    </source>
</evidence>
<keyword evidence="2" id="KW-0863">Zinc-finger</keyword>
<sequence length="162" mass="18571">KQQKPWSMYPALHENVSLLLEEYNLCFDFYNNDTDKDGQHEPQVWDTHVMGRFICHNPACAAHGWSSKMIAITIRLYGGRPRKTRGTGAAPTRSYNARVYHQRCQVCHQLSRPRLDDSYADRVAHRLKIWSGVAVPEQLHHGHSKRPHNEALCEGCAAGHCR</sequence>
<evidence type="ECO:0000256" key="3">
    <source>
        <dbReference type="ARBA" id="ARBA00022833"/>
    </source>
</evidence>
<dbReference type="AlphaFoldDB" id="A0A1L9SX88"/>
<organism evidence="5 6">
    <name type="scientific">Penicilliopsis zonata CBS 506.65</name>
    <dbReference type="NCBI Taxonomy" id="1073090"/>
    <lineage>
        <taxon>Eukaryota</taxon>
        <taxon>Fungi</taxon>
        <taxon>Dikarya</taxon>
        <taxon>Ascomycota</taxon>
        <taxon>Pezizomycotina</taxon>
        <taxon>Eurotiomycetes</taxon>
        <taxon>Eurotiomycetidae</taxon>
        <taxon>Eurotiales</taxon>
        <taxon>Aspergillaceae</taxon>
        <taxon>Penicilliopsis</taxon>
    </lineage>
</organism>
<accession>A0A1L9SX88</accession>
<feature type="domain" description="3CxxC-type" evidence="4">
    <location>
        <begin position="48"/>
        <end position="159"/>
    </location>
</feature>
<dbReference type="Pfam" id="PF13695">
    <property type="entry name" value="Zn_ribbon_3CxxC"/>
    <property type="match status" value="1"/>
</dbReference>
<dbReference type="VEuPathDB" id="FungiDB:ASPZODRAFT_32689"/>
<feature type="non-terminal residue" evidence="5">
    <location>
        <position position="162"/>
    </location>
</feature>
<dbReference type="GO" id="GO:0008270">
    <property type="term" value="F:zinc ion binding"/>
    <property type="evidence" value="ECO:0007669"/>
    <property type="project" value="UniProtKB-KW"/>
</dbReference>
<keyword evidence="6" id="KW-1185">Reference proteome</keyword>
<gene>
    <name evidence="5" type="ORF">ASPZODRAFT_32689</name>
</gene>
<keyword evidence="3" id="KW-0862">Zinc</keyword>
<dbReference type="RefSeq" id="XP_022586322.1">
    <property type="nucleotide sequence ID" value="XM_022728245.1"/>
</dbReference>
<evidence type="ECO:0000259" key="4">
    <source>
        <dbReference type="SMART" id="SM01328"/>
    </source>
</evidence>
<evidence type="ECO:0000313" key="6">
    <source>
        <dbReference type="Proteomes" id="UP000184188"/>
    </source>
</evidence>
<dbReference type="InterPro" id="IPR027377">
    <property type="entry name" value="ZAR1/RTP1-5-like_Znf-3CxxC"/>
</dbReference>
<dbReference type="Proteomes" id="UP000184188">
    <property type="component" value="Unassembled WGS sequence"/>
</dbReference>
<feature type="non-terminal residue" evidence="5">
    <location>
        <position position="1"/>
    </location>
</feature>
<dbReference type="SMART" id="SM01328">
    <property type="entry name" value="zf-3CxxC"/>
    <property type="match status" value="1"/>
</dbReference>